<feature type="compositionally biased region" description="Polar residues" evidence="1">
    <location>
        <begin position="422"/>
        <end position="438"/>
    </location>
</feature>
<dbReference type="PANTHER" id="PTHR11081">
    <property type="entry name" value="FLAP ENDONUCLEASE FAMILY MEMBER"/>
    <property type="match status" value="1"/>
</dbReference>
<dbReference type="GO" id="GO:0017108">
    <property type="term" value="F:5'-flap endonuclease activity"/>
    <property type="evidence" value="ECO:0007669"/>
    <property type="project" value="TreeGrafter"/>
</dbReference>
<proteinExistence type="predicted"/>
<dbReference type="SMART" id="SM00484">
    <property type="entry name" value="XPGI"/>
    <property type="match status" value="1"/>
</dbReference>
<dbReference type="SUPFAM" id="SSF88723">
    <property type="entry name" value="PIN domain-like"/>
    <property type="match status" value="1"/>
</dbReference>
<evidence type="ECO:0000259" key="2">
    <source>
        <dbReference type="SMART" id="SM00484"/>
    </source>
</evidence>
<dbReference type="RefSeq" id="XP_056072729.1">
    <property type="nucleotide sequence ID" value="XM_056212421.1"/>
</dbReference>
<dbReference type="Proteomes" id="UP001140513">
    <property type="component" value="Unassembled WGS sequence"/>
</dbReference>
<dbReference type="EMBL" id="JAPEUX010000003">
    <property type="protein sequence ID" value="KAJ4355603.1"/>
    <property type="molecule type" value="Genomic_DNA"/>
</dbReference>
<feature type="compositionally biased region" description="Basic residues" evidence="1">
    <location>
        <begin position="390"/>
        <end position="400"/>
    </location>
</feature>
<dbReference type="PANTHER" id="PTHR11081:SF62">
    <property type="entry name" value="XPG-I DOMAIN-CONTAINING PROTEIN"/>
    <property type="match status" value="1"/>
</dbReference>
<feature type="region of interest" description="Disordered" evidence="1">
    <location>
        <begin position="386"/>
        <end position="508"/>
    </location>
</feature>
<dbReference type="AlphaFoldDB" id="A0A9W8XMZ7"/>
<dbReference type="GeneID" id="80907153"/>
<evidence type="ECO:0000313" key="4">
    <source>
        <dbReference type="Proteomes" id="UP001140513"/>
    </source>
</evidence>
<dbReference type="PRINTS" id="PR00853">
    <property type="entry name" value="XPGRADSUPER"/>
</dbReference>
<feature type="domain" description="XPG-I" evidence="2">
    <location>
        <begin position="85"/>
        <end position="154"/>
    </location>
</feature>
<dbReference type="SUPFAM" id="SSF47807">
    <property type="entry name" value="5' to 3' exonuclease, C-terminal subdomain"/>
    <property type="match status" value="1"/>
</dbReference>
<dbReference type="InterPro" id="IPR036279">
    <property type="entry name" value="5-3_exonuclease_C_sf"/>
</dbReference>
<dbReference type="Gene3D" id="3.40.50.1010">
    <property type="entry name" value="5'-nuclease"/>
    <property type="match status" value="1"/>
</dbReference>
<evidence type="ECO:0000256" key="1">
    <source>
        <dbReference type="SAM" id="MobiDB-lite"/>
    </source>
</evidence>
<protein>
    <recommendedName>
        <fullName evidence="2">XPG-I domain-containing protein</fullName>
    </recommendedName>
</protein>
<name>A0A9W8XMZ7_9PLEO</name>
<feature type="region of interest" description="Disordered" evidence="1">
    <location>
        <begin position="320"/>
        <end position="341"/>
    </location>
</feature>
<dbReference type="GO" id="GO:0006281">
    <property type="term" value="P:DNA repair"/>
    <property type="evidence" value="ECO:0007669"/>
    <property type="project" value="UniProtKB-ARBA"/>
</dbReference>
<reference evidence="3" key="1">
    <citation type="submission" date="2022-10" db="EMBL/GenBank/DDBJ databases">
        <title>Tapping the CABI collections for fungal endophytes: first genome assemblies for Collariella, Neodidymelliopsis, Ascochyta clinopodiicola, Didymella pomorum, Didymosphaeria variabile, Neocosmospora piperis and Neocucurbitaria cava.</title>
        <authorList>
            <person name="Hill R."/>
        </authorList>
    </citation>
    <scope>NUCLEOTIDE SEQUENCE</scope>
    <source>
        <strain evidence="3">IMI 356815</strain>
    </source>
</reference>
<dbReference type="Pfam" id="PF00867">
    <property type="entry name" value="XPG_I"/>
    <property type="match status" value="1"/>
</dbReference>
<dbReference type="InterPro" id="IPR006086">
    <property type="entry name" value="XPG-I_dom"/>
</dbReference>
<evidence type="ECO:0000313" key="3">
    <source>
        <dbReference type="EMBL" id="KAJ4355603.1"/>
    </source>
</evidence>
<sequence length="650" mass="72703">MGIIGLWDVIKNEDHSVPTAQLAEDHFKRHGRPLRIAVDEPDWRFNNLTSQQVNKIREGKPWKRGKRGQGTINKEERRLLEELLDYFRIPHHEAPGEAEAECARLQQLDVVDAVWSQDSDTLMFGCNVLVRYDRVSKDKLNNNRSKENTKKSATSVRVVYGHDIREKHNFDREGLVLFVMLCGGDYDKGLRNCGSVMATAAVRAGLGTSLCQCRTRADCALWRNKLFDFFLTQRGARPRPELDPAFPDINTLDKYYRPKVSADDQLQNLRGLRNGWNVAINELKLLELTSSRFNIRGRFYMNWVGPVLLTKSLVARDPTSPKEHLHQIKLTKRRTQSQPPPLLRSLAFSPFGLTKLQQKDVEPEHTVNADIPTYLLQRLLPSSVLDPPLKPKRIPGKRKRQAEEDAESRNITPVIATERELSTSLSKRANTRRASASPFQPEPTMSGRSYVPDSTPGRHSRSNRPIRFGTECISLLSNSEEDTTPLQRRSSIIDLGDSLPDSEDEDEDKALNQAIQLSLQKPDAPTALRECTRTGSMSKSIVGASKSSSRLDSALSSVVREGTSQVSCTSPPTAAVAAPQARYPKGSSGSGAAEVRAARLRFFTSSTNVGEKVTPKQAVISTQVALLSTRSNRNTEPRLLPEDIETIDLT</sequence>
<dbReference type="OrthoDB" id="2959108at2759"/>
<dbReference type="CDD" id="cd09870">
    <property type="entry name" value="PIN_YEN1"/>
    <property type="match status" value="1"/>
</dbReference>
<dbReference type="InterPro" id="IPR029060">
    <property type="entry name" value="PIN-like_dom_sf"/>
</dbReference>
<keyword evidence="4" id="KW-1185">Reference proteome</keyword>
<gene>
    <name evidence="3" type="ORF">N0V89_003623</name>
</gene>
<dbReference type="InterPro" id="IPR006084">
    <property type="entry name" value="XPG/Rad2"/>
</dbReference>
<organism evidence="3 4">
    <name type="scientific">Didymosphaeria variabile</name>
    <dbReference type="NCBI Taxonomy" id="1932322"/>
    <lineage>
        <taxon>Eukaryota</taxon>
        <taxon>Fungi</taxon>
        <taxon>Dikarya</taxon>
        <taxon>Ascomycota</taxon>
        <taxon>Pezizomycotina</taxon>
        <taxon>Dothideomycetes</taxon>
        <taxon>Pleosporomycetidae</taxon>
        <taxon>Pleosporales</taxon>
        <taxon>Massarineae</taxon>
        <taxon>Didymosphaeriaceae</taxon>
        <taxon>Didymosphaeria</taxon>
    </lineage>
</organism>
<accession>A0A9W8XMZ7</accession>
<comment type="caution">
    <text evidence="3">The sequence shown here is derived from an EMBL/GenBank/DDBJ whole genome shotgun (WGS) entry which is preliminary data.</text>
</comment>